<evidence type="ECO:0000313" key="1">
    <source>
        <dbReference type="EMBL" id="VEL36683.1"/>
    </source>
</evidence>
<comment type="caution">
    <text evidence="1">The sequence shown here is derived from an EMBL/GenBank/DDBJ whole genome shotgun (WGS) entry which is preliminary data.</text>
</comment>
<dbReference type="EMBL" id="CAAALY010252905">
    <property type="protein sequence ID" value="VEL36683.1"/>
    <property type="molecule type" value="Genomic_DNA"/>
</dbReference>
<proteinExistence type="predicted"/>
<evidence type="ECO:0000313" key="2">
    <source>
        <dbReference type="Proteomes" id="UP000784294"/>
    </source>
</evidence>
<reference evidence="1" key="1">
    <citation type="submission" date="2018-11" db="EMBL/GenBank/DDBJ databases">
        <authorList>
            <consortium name="Pathogen Informatics"/>
        </authorList>
    </citation>
    <scope>NUCLEOTIDE SEQUENCE</scope>
</reference>
<dbReference type="AlphaFoldDB" id="A0A448XHK8"/>
<gene>
    <name evidence="1" type="ORF">PXEA_LOCUS30123</name>
</gene>
<keyword evidence="2" id="KW-1185">Reference proteome</keyword>
<dbReference type="Proteomes" id="UP000784294">
    <property type="component" value="Unassembled WGS sequence"/>
</dbReference>
<organism evidence="1 2">
    <name type="scientific">Protopolystoma xenopodis</name>
    <dbReference type="NCBI Taxonomy" id="117903"/>
    <lineage>
        <taxon>Eukaryota</taxon>
        <taxon>Metazoa</taxon>
        <taxon>Spiralia</taxon>
        <taxon>Lophotrochozoa</taxon>
        <taxon>Platyhelminthes</taxon>
        <taxon>Monogenea</taxon>
        <taxon>Polyopisthocotylea</taxon>
        <taxon>Polystomatidea</taxon>
        <taxon>Polystomatidae</taxon>
        <taxon>Protopolystoma</taxon>
    </lineage>
</organism>
<name>A0A448XHK8_9PLAT</name>
<protein>
    <submittedName>
        <fullName evidence="1">Uncharacterized protein</fullName>
    </submittedName>
</protein>
<sequence length="343" mass="37626">MATASALLRCRLICFINEPYDLLILSLAARLHVNCFGELRLWATRAKCHNVATAIPSLNQYVEQVLSQSLSCPVRSVCSLTGSSISLDPCHPICATRSVIRPPLRLTDTEFWHAQLDKLTRISLSNGYLKQNVEESGRPELDFPALIRTKPSITTITKAMEYQGDNRIDAEETGASWLTVGFTGDVVHSQSLCNSSTQEKSTICQRTEPDVIVGEKICSRSASGFSFSKTMDPNVFAIMSYNQAQMTLDKEPNLPSVIYRPAQASPATHACLDERPCDNLASIASSPGGTVWQYGQNNSSPCSSPTELPEGFTKNQREIAQIETQSRASINDVSFQSNVLITV</sequence>
<accession>A0A448XHK8</accession>